<dbReference type="Proteomes" id="UP001501475">
    <property type="component" value="Unassembled WGS sequence"/>
</dbReference>
<gene>
    <name evidence="5" type="ORF">GCM10009810_38090</name>
</gene>
<reference evidence="5 6" key="1">
    <citation type="journal article" date="2019" name="Int. J. Syst. Evol. Microbiol.">
        <title>The Global Catalogue of Microorganisms (GCM) 10K type strain sequencing project: providing services to taxonomists for standard genome sequencing and annotation.</title>
        <authorList>
            <consortium name="The Broad Institute Genomics Platform"/>
            <consortium name="The Broad Institute Genome Sequencing Center for Infectious Disease"/>
            <person name="Wu L."/>
            <person name="Ma J."/>
        </authorList>
    </citation>
    <scope>NUCLEOTIDE SEQUENCE [LARGE SCALE GENOMIC DNA]</scope>
    <source>
        <strain evidence="5 6">JCM 15591</strain>
    </source>
</reference>
<keyword evidence="2" id="KW-0238">DNA-binding</keyword>
<dbReference type="SUPFAM" id="SSF56349">
    <property type="entry name" value="DNA breaking-rejoining enzymes"/>
    <property type="match status" value="1"/>
</dbReference>
<dbReference type="InterPro" id="IPR050090">
    <property type="entry name" value="Tyrosine_recombinase_XerCD"/>
</dbReference>
<dbReference type="Pfam" id="PF00589">
    <property type="entry name" value="Phage_integrase"/>
    <property type="match status" value="1"/>
</dbReference>
<keyword evidence="6" id="KW-1185">Reference proteome</keyword>
<dbReference type="Gene3D" id="1.10.443.10">
    <property type="entry name" value="Intergrase catalytic core"/>
    <property type="match status" value="1"/>
</dbReference>
<feature type="domain" description="Tyr recombinase" evidence="4">
    <location>
        <begin position="423"/>
        <end position="622"/>
    </location>
</feature>
<evidence type="ECO:0000256" key="1">
    <source>
        <dbReference type="ARBA" id="ARBA00008857"/>
    </source>
</evidence>
<evidence type="ECO:0000259" key="4">
    <source>
        <dbReference type="PROSITE" id="PS51898"/>
    </source>
</evidence>
<dbReference type="RefSeq" id="WP_344069473.1">
    <property type="nucleotide sequence ID" value="NZ_BAAAPN010000106.1"/>
</dbReference>
<accession>A0ABN2L6Y5</accession>
<dbReference type="InterPro" id="IPR013762">
    <property type="entry name" value="Integrase-like_cat_sf"/>
</dbReference>
<evidence type="ECO:0000313" key="5">
    <source>
        <dbReference type="EMBL" id="GAA1777380.1"/>
    </source>
</evidence>
<keyword evidence="3" id="KW-0233">DNA recombination</keyword>
<dbReference type="InterPro" id="IPR011010">
    <property type="entry name" value="DNA_brk_join_enz"/>
</dbReference>
<dbReference type="EMBL" id="BAAAPN010000106">
    <property type="protein sequence ID" value="GAA1777380.1"/>
    <property type="molecule type" value="Genomic_DNA"/>
</dbReference>
<dbReference type="PROSITE" id="PS51898">
    <property type="entry name" value="TYR_RECOMBINASE"/>
    <property type="match status" value="1"/>
</dbReference>
<proteinExistence type="inferred from homology"/>
<comment type="caution">
    <text evidence="5">The sequence shown here is derived from an EMBL/GenBank/DDBJ whole genome shotgun (WGS) entry which is preliminary data.</text>
</comment>
<dbReference type="PANTHER" id="PTHR30349:SF41">
    <property type="entry name" value="INTEGRASE_RECOMBINASE PROTEIN MJ0367-RELATED"/>
    <property type="match status" value="1"/>
</dbReference>
<name>A0ABN2L6Y5_9MICO</name>
<evidence type="ECO:0000256" key="3">
    <source>
        <dbReference type="ARBA" id="ARBA00023172"/>
    </source>
</evidence>
<evidence type="ECO:0000313" key="6">
    <source>
        <dbReference type="Proteomes" id="UP001501475"/>
    </source>
</evidence>
<comment type="similarity">
    <text evidence="1">Belongs to the 'phage' integrase family.</text>
</comment>
<dbReference type="InterPro" id="IPR002104">
    <property type="entry name" value="Integrase_catalytic"/>
</dbReference>
<protein>
    <submittedName>
        <fullName evidence="5">Tyrosine-type recombinase/integrase</fullName>
    </submittedName>
</protein>
<evidence type="ECO:0000256" key="2">
    <source>
        <dbReference type="ARBA" id="ARBA00023125"/>
    </source>
</evidence>
<dbReference type="CDD" id="cd00397">
    <property type="entry name" value="DNA_BRE_C"/>
    <property type="match status" value="1"/>
</dbReference>
<sequence length="743" mass="82426">MTSAIVLPLRTGRGSEAAWTARVRTALRPEFAADRIVVGVNDPAYSAGPCLVEGCQRLARGHGMCAGHHHRWAKAGRPDVDEFVASTDPGWARQRPNRACRVEACGYGVARKGLCQLHAQGWERSGRPDFEQWLAAGPPPIKAPVAEACHVPGCLLWPQAAGPFCHAHHSTWRANGRPDPVVFAREFAALRVPSDQVIVLARLPEPLRWELAYVIQCRHDERASRTPPEVVGRLVSFLLEADVPSLRDGDERSWRKAFTASGRRDSNGRGLLVYAHQRVADLAAGSGWVAEYPREVWQLRRLGYPGNLTLDFTRIAQPWLREATKRWTRQRLATGVGLEAVRRGLTAVTRLAGYLQQARIDAPQALTRVVLEGYLADLSTGVPTAHRRQVHIGQLRGFLEAVRQRGWAPLHPTAALFTDDNPPRPQRGPRAVAEHVMAQLEAPTAIAAWSDPAGAVITLILIRCGLRVGDATRLSYDCLVTDPKGAPYLRYVNHKMNREALVPLDEELHTLIRAQQARLTAEATAPPVLFPRPTKNPDRAIPLSTSTYRAALYRWLESLDVRDEHAHRVHLTPHQWRHTLGTRLINRDVPQEVVRRILDHDSSQMTAHYARLHDDTVRRHWDAARKVDITGAAIPSEPGSPLADAAWTGHRLAAATQALPNGHCALPIHKACPHANACLTCPMFLTTATHLPAHREHRAQVIELITRAEAQGRTRVAQMNQDVLSNLESIITALEHPEENDES</sequence>
<dbReference type="PANTHER" id="PTHR30349">
    <property type="entry name" value="PHAGE INTEGRASE-RELATED"/>
    <property type="match status" value="1"/>
</dbReference>
<organism evidence="5 6">
    <name type="scientific">Nostocoides vanveenii</name>
    <dbReference type="NCBI Taxonomy" id="330835"/>
    <lineage>
        <taxon>Bacteria</taxon>
        <taxon>Bacillati</taxon>
        <taxon>Actinomycetota</taxon>
        <taxon>Actinomycetes</taxon>
        <taxon>Micrococcales</taxon>
        <taxon>Intrasporangiaceae</taxon>
        <taxon>Nostocoides</taxon>
    </lineage>
</organism>